<organism evidence="3 4">
    <name type="scientific">Streptomyces galbus</name>
    <dbReference type="NCBI Taxonomy" id="33898"/>
    <lineage>
        <taxon>Bacteria</taxon>
        <taxon>Bacillati</taxon>
        <taxon>Actinomycetota</taxon>
        <taxon>Actinomycetes</taxon>
        <taxon>Kitasatosporales</taxon>
        <taxon>Streptomycetaceae</taxon>
        <taxon>Streptomyces</taxon>
    </lineage>
</organism>
<sequence>MSPHPFPAPAAGRQQRVGRSPAVGQHSPAQRADRAGQARGMPDTALLVIDMQSALLSDAHDVETCLRRVAHLTGQARSAGVPIIYLRQRAAPSS</sequence>
<evidence type="ECO:0000313" key="3">
    <source>
        <dbReference type="EMBL" id="TKT08713.1"/>
    </source>
</evidence>
<reference evidence="3 4" key="1">
    <citation type="submission" date="2019-04" db="EMBL/GenBank/DDBJ databases">
        <title>Streptomyces lasaliensis sp.nov., an Actinomycete isolated from soil which produces the polyether antibiotic lasalocid.</title>
        <authorList>
            <person name="Erwin G."/>
            <person name="Haber C."/>
        </authorList>
    </citation>
    <scope>NUCLEOTIDE SEQUENCE [LARGE SCALE GENOMIC DNA]</scope>
    <source>
        <strain evidence="3 4">DSM 40089</strain>
    </source>
</reference>
<evidence type="ECO:0000256" key="1">
    <source>
        <dbReference type="SAM" id="MobiDB-lite"/>
    </source>
</evidence>
<dbReference type="AlphaFoldDB" id="A0A4V6B059"/>
<accession>A0A4V6B059</accession>
<feature type="domain" description="Isochorismatase-like" evidence="2">
    <location>
        <begin position="44"/>
        <end position="90"/>
    </location>
</feature>
<dbReference type="InterPro" id="IPR000868">
    <property type="entry name" value="Isochorismatase-like_dom"/>
</dbReference>
<evidence type="ECO:0000259" key="2">
    <source>
        <dbReference type="Pfam" id="PF00857"/>
    </source>
</evidence>
<dbReference type="Proteomes" id="UP000308632">
    <property type="component" value="Unassembled WGS sequence"/>
</dbReference>
<proteinExistence type="predicted"/>
<dbReference type="EMBL" id="SZPR01000012">
    <property type="protein sequence ID" value="TKT08713.1"/>
    <property type="molecule type" value="Genomic_DNA"/>
</dbReference>
<dbReference type="Gene3D" id="3.40.50.850">
    <property type="entry name" value="Isochorismatase-like"/>
    <property type="match status" value="1"/>
</dbReference>
<dbReference type="InterPro" id="IPR036380">
    <property type="entry name" value="Isochorismatase-like_sf"/>
</dbReference>
<name>A0A4V6B059_STRGB</name>
<comment type="caution">
    <text evidence="3">The sequence shown here is derived from an EMBL/GenBank/DDBJ whole genome shotgun (WGS) entry which is preliminary data.</text>
</comment>
<evidence type="ECO:0000313" key="4">
    <source>
        <dbReference type="Proteomes" id="UP000308632"/>
    </source>
</evidence>
<gene>
    <name evidence="3" type="ORF">E4U92_13820</name>
</gene>
<feature type="region of interest" description="Disordered" evidence="1">
    <location>
        <begin position="1"/>
        <end position="39"/>
    </location>
</feature>
<dbReference type="SUPFAM" id="SSF52499">
    <property type="entry name" value="Isochorismatase-like hydrolases"/>
    <property type="match status" value="1"/>
</dbReference>
<dbReference type="Pfam" id="PF00857">
    <property type="entry name" value="Isochorismatase"/>
    <property type="match status" value="1"/>
</dbReference>
<protein>
    <submittedName>
        <fullName evidence="3">Isochorismatase family protein</fullName>
    </submittedName>
</protein>